<organism evidence="10 11">
    <name type="scientific">Nitratidesulfovibrio oxamicus</name>
    <dbReference type="NCBI Taxonomy" id="32016"/>
    <lineage>
        <taxon>Bacteria</taxon>
        <taxon>Pseudomonadati</taxon>
        <taxon>Thermodesulfobacteriota</taxon>
        <taxon>Desulfovibrionia</taxon>
        <taxon>Desulfovibrionales</taxon>
        <taxon>Desulfovibrionaceae</taxon>
        <taxon>Nitratidesulfovibrio</taxon>
    </lineage>
</organism>
<keyword evidence="4" id="KW-1003">Cell membrane</keyword>
<evidence type="ECO:0000313" key="11">
    <source>
        <dbReference type="Proteomes" id="UP001194469"/>
    </source>
</evidence>
<dbReference type="InterPro" id="IPR001958">
    <property type="entry name" value="Tet-R_TetA/multi-R_MdtG-like"/>
</dbReference>
<evidence type="ECO:0000313" key="10">
    <source>
        <dbReference type="EMBL" id="MBG3875868.1"/>
    </source>
</evidence>
<dbReference type="PANTHER" id="PTHR43124">
    <property type="entry name" value="PURINE EFFLUX PUMP PBUE"/>
    <property type="match status" value="1"/>
</dbReference>
<feature type="domain" description="Major facilitator superfamily (MFS) profile" evidence="9">
    <location>
        <begin position="3"/>
        <end position="383"/>
    </location>
</feature>
<evidence type="ECO:0000256" key="3">
    <source>
        <dbReference type="ARBA" id="ARBA00007520"/>
    </source>
</evidence>
<feature type="transmembrane region" description="Helical" evidence="8">
    <location>
        <begin position="243"/>
        <end position="262"/>
    </location>
</feature>
<dbReference type="InterPro" id="IPR005829">
    <property type="entry name" value="Sugar_transporter_CS"/>
</dbReference>
<dbReference type="SUPFAM" id="SSF103473">
    <property type="entry name" value="MFS general substrate transporter"/>
    <property type="match status" value="1"/>
</dbReference>
<feature type="transmembrane region" description="Helical" evidence="8">
    <location>
        <begin position="106"/>
        <end position="125"/>
    </location>
</feature>
<dbReference type="PANTHER" id="PTHR43124:SF3">
    <property type="entry name" value="CHLORAMPHENICOL EFFLUX PUMP RV0191"/>
    <property type="match status" value="1"/>
</dbReference>
<feature type="transmembrane region" description="Helical" evidence="8">
    <location>
        <begin position="274"/>
        <end position="292"/>
    </location>
</feature>
<comment type="caution">
    <text evidence="10">The sequence shown here is derived from an EMBL/GenBank/DDBJ whole genome shotgun (WGS) entry which is preliminary data.</text>
</comment>
<feature type="transmembrane region" description="Helical" evidence="8">
    <location>
        <begin position="162"/>
        <end position="182"/>
    </location>
</feature>
<dbReference type="InterPro" id="IPR020846">
    <property type="entry name" value="MFS_dom"/>
</dbReference>
<evidence type="ECO:0000256" key="5">
    <source>
        <dbReference type="ARBA" id="ARBA00022692"/>
    </source>
</evidence>
<evidence type="ECO:0000256" key="2">
    <source>
        <dbReference type="ARBA" id="ARBA00004651"/>
    </source>
</evidence>
<dbReference type="InterPro" id="IPR036259">
    <property type="entry name" value="MFS_trans_sf"/>
</dbReference>
<sequence length="383" mass="40699">MHPLLRDRNLHTIFGITLTVIMGVSSIMPALPLMARELGIPLASVGLVLTAFTLPGIVLAPIAGVLADRLGRKRVLLPAMALFVLGGSACFFARDLSTLLACRFVQGFGAAPLGVLYTTLIGDLYEDNDRVRAMGYNAGVLSLGTAIFPAVGGLLAELGWNVPFLLPLAVLPLMLAAARLRLPASRATQTLGEYFRSTLRIALSPRALVLFGLSLLTFVQLYGPMVTFFPVLADARFHAAPSRIGAIFAVSSLGTAMIASQLGRLSERFPARRLIMLSHVLYAAAMLLLPLMPDLWWLLGPVLCFGMAQGLNLPNLSTMMTSLAPTQQRAAIMAVNGTLLRLGQTLAPLLFGLLYAGGDLPAVFAGGAAVSCLMLALAAWRLH</sequence>
<reference evidence="10 11" key="1">
    <citation type="submission" date="2019-08" db="EMBL/GenBank/DDBJ databases">
        <authorList>
            <person name="Luo N."/>
        </authorList>
    </citation>
    <scope>NUCLEOTIDE SEQUENCE [LARGE SCALE GENOMIC DNA]</scope>
    <source>
        <strain evidence="10 11">NCIMB 9442</strain>
    </source>
</reference>
<feature type="transmembrane region" description="Helical" evidence="8">
    <location>
        <begin position="12"/>
        <end position="34"/>
    </location>
</feature>
<evidence type="ECO:0000256" key="1">
    <source>
        <dbReference type="ARBA" id="ARBA00003279"/>
    </source>
</evidence>
<evidence type="ECO:0000256" key="7">
    <source>
        <dbReference type="ARBA" id="ARBA00023136"/>
    </source>
</evidence>
<dbReference type="PROSITE" id="PS50850">
    <property type="entry name" value="MFS"/>
    <property type="match status" value="1"/>
</dbReference>
<keyword evidence="5 8" id="KW-0812">Transmembrane</keyword>
<feature type="transmembrane region" description="Helical" evidence="8">
    <location>
        <begin position="362"/>
        <end position="380"/>
    </location>
</feature>
<dbReference type="RefSeq" id="WP_196608108.1">
    <property type="nucleotide sequence ID" value="NZ_VRYY01000044.1"/>
</dbReference>
<feature type="transmembrane region" description="Helical" evidence="8">
    <location>
        <begin position="75"/>
        <end position="94"/>
    </location>
</feature>
<gene>
    <name evidence="10" type="ORF">FVW20_02205</name>
</gene>
<keyword evidence="6 8" id="KW-1133">Transmembrane helix</keyword>
<dbReference type="InterPro" id="IPR011701">
    <property type="entry name" value="MFS"/>
</dbReference>
<keyword evidence="11" id="KW-1185">Reference proteome</keyword>
<comment type="subcellular location">
    <subcellularLocation>
        <location evidence="2">Cell membrane</location>
        <topology evidence="2">Multi-pass membrane protein</topology>
    </subcellularLocation>
</comment>
<accession>A0ABS0J0B5</accession>
<feature type="transmembrane region" description="Helical" evidence="8">
    <location>
        <begin position="40"/>
        <end position="63"/>
    </location>
</feature>
<evidence type="ECO:0000256" key="6">
    <source>
        <dbReference type="ARBA" id="ARBA00022989"/>
    </source>
</evidence>
<dbReference type="CDD" id="cd17474">
    <property type="entry name" value="MFS_YfmO_like"/>
    <property type="match status" value="1"/>
</dbReference>
<name>A0ABS0J0B5_9BACT</name>
<dbReference type="InterPro" id="IPR050189">
    <property type="entry name" value="MFS_Efflux_Transporters"/>
</dbReference>
<comment type="function">
    <text evidence="1">Resistance to tetracycline by an active tetracycline efflux. This is an energy-dependent process that decreases the accumulation of the antibiotic in whole cells. This protein functions as a metal-tetracycline/H(+) antiporter.</text>
</comment>
<dbReference type="Gene3D" id="1.20.1250.20">
    <property type="entry name" value="MFS general substrate transporter like domains"/>
    <property type="match status" value="1"/>
</dbReference>
<dbReference type="Pfam" id="PF07690">
    <property type="entry name" value="MFS_1"/>
    <property type="match status" value="2"/>
</dbReference>
<evidence type="ECO:0000256" key="4">
    <source>
        <dbReference type="ARBA" id="ARBA00022475"/>
    </source>
</evidence>
<dbReference type="PROSITE" id="PS00216">
    <property type="entry name" value="SUGAR_TRANSPORT_1"/>
    <property type="match status" value="1"/>
</dbReference>
<dbReference type="Proteomes" id="UP001194469">
    <property type="component" value="Unassembled WGS sequence"/>
</dbReference>
<feature type="transmembrane region" description="Helical" evidence="8">
    <location>
        <begin position="137"/>
        <end position="156"/>
    </location>
</feature>
<comment type="similarity">
    <text evidence="3">Belongs to the major facilitator superfamily. TCR/Tet family.</text>
</comment>
<proteinExistence type="inferred from homology"/>
<keyword evidence="7 8" id="KW-0472">Membrane</keyword>
<feature type="transmembrane region" description="Helical" evidence="8">
    <location>
        <begin position="203"/>
        <end position="223"/>
    </location>
</feature>
<dbReference type="PRINTS" id="PR01035">
    <property type="entry name" value="TCRTETA"/>
</dbReference>
<dbReference type="EMBL" id="VRYY01000044">
    <property type="protein sequence ID" value="MBG3875868.1"/>
    <property type="molecule type" value="Genomic_DNA"/>
</dbReference>
<protein>
    <submittedName>
        <fullName evidence="10">MFS transporter</fullName>
    </submittedName>
</protein>
<evidence type="ECO:0000259" key="9">
    <source>
        <dbReference type="PROSITE" id="PS50850"/>
    </source>
</evidence>
<evidence type="ECO:0000256" key="8">
    <source>
        <dbReference type="SAM" id="Phobius"/>
    </source>
</evidence>